<organism evidence="3 4">
    <name type="scientific">Fragilariopsis cylindrus CCMP1102</name>
    <dbReference type="NCBI Taxonomy" id="635003"/>
    <lineage>
        <taxon>Eukaryota</taxon>
        <taxon>Sar</taxon>
        <taxon>Stramenopiles</taxon>
        <taxon>Ochrophyta</taxon>
        <taxon>Bacillariophyta</taxon>
        <taxon>Bacillariophyceae</taxon>
        <taxon>Bacillariophycidae</taxon>
        <taxon>Bacillariales</taxon>
        <taxon>Bacillariaceae</taxon>
        <taxon>Fragilariopsis</taxon>
    </lineage>
</organism>
<evidence type="ECO:0000256" key="2">
    <source>
        <dbReference type="SAM" id="SignalP"/>
    </source>
</evidence>
<feature type="compositionally biased region" description="Polar residues" evidence="1">
    <location>
        <begin position="60"/>
        <end position="78"/>
    </location>
</feature>
<dbReference type="EMBL" id="KV784374">
    <property type="protein sequence ID" value="OEU09762.1"/>
    <property type="molecule type" value="Genomic_DNA"/>
</dbReference>
<accession>A0A1E7EV51</accession>
<dbReference type="AlphaFoldDB" id="A0A1E7EV51"/>
<feature type="signal peptide" evidence="2">
    <location>
        <begin position="1"/>
        <end position="28"/>
    </location>
</feature>
<sequence>MVKIIIAVLRLCSLTLVVVMVDVTAIRGKSSNIHNDCNGSSCFSSSSRNHRRAEFGLEPNQLNNNPEDNTDTGPNNNFLRKKSSSRFLKVLEESNEEEEMSGMRSYNDEKKNEDDNSSGAATLTDVPTEDLNFKQLHNKLSEMDSGGPPPMHWTLVEEIILERRKLR</sequence>
<dbReference type="InParanoid" id="A0A1E7EV51"/>
<dbReference type="KEGG" id="fcy:FRACYDRAFT_248019"/>
<protein>
    <submittedName>
        <fullName evidence="3">Uncharacterized protein</fullName>
    </submittedName>
</protein>
<gene>
    <name evidence="3" type="ORF">FRACYDRAFT_248019</name>
</gene>
<proteinExistence type="predicted"/>
<evidence type="ECO:0000256" key="1">
    <source>
        <dbReference type="SAM" id="MobiDB-lite"/>
    </source>
</evidence>
<name>A0A1E7EV51_9STRA</name>
<keyword evidence="4" id="KW-1185">Reference proteome</keyword>
<dbReference type="Proteomes" id="UP000095751">
    <property type="component" value="Unassembled WGS sequence"/>
</dbReference>
<reference evidence="3 4" key="1">
    <citation type="submission" date="2016-09" db="EMBL/GenBank/DDBJ databases">
        <title>Extensive genetic diversity and differential bi-allelic expression allows diatom success in the polar Southern Ocean.</title>
        <authorList>
            <consortium name="DOE Joint Genome Institute"/>
            <person name="Mock T."/>
            <person name="Otillar R.P."/>
            <person name="Strauss J."/>
            <person name="Dupont C."/>
            <person name="Frickenhaus S."/>
            <person name="Maumus F."/>
            <person name="Mcmullan M."/>
            <person name="Sanges R."/>
            <person name="Schmutz J."/>
            <person name="Toseland A."/>
            <person name="Valas R."/>
            <person name="Veluchamy A."/>
            <person name="Ward B.J."/>
            <person name="Allen A."/>
            <person name="Barry K."/>
            <person name="Falciatore A."/>
            <person name="Ferrante M."/>
            <person name="Fortunato A.E."/>
            <person name="Gloeckner G."/>
            <person name="Gruber A."/>
            <person name="Hipkin R."/>
            <person name="Janech M."/>
            <person name="Kroth P."/>
            <person name="Leese F."/>
            <person name="Lindquist E."/>
            <person name="Lyon B.R."/>
            <person name="Martin J."/>
            <person name="Mayer C."/>
            <person name="Parker M."/>
            <person name="Quesneville H."/>
            <person name="Raymond J."/>
            <person name="Uhlig C."/>
            <person name="Valentin K.U."/>
            <person name="Worden A.Z."/>
            <person name="Armbrust E.V."/>
            <person name="Bowler C."/>
            <person name="Green B."/>
            <person name="Moulton V."/>
            <person name="Van Oosterhout C."/>
            <person name="Grigoriev I."/>
        </authorList>
    </citation>
    <scope>NUCLEOTIDE SEQUENCE [LARGE SCALE GENOMIC DNA]</scope>
    <source>
        <strain evidence="3 4">CCMP1102</strain>
    </source>
</reference>
<evidence type="ECO:0000313" key="4">
    <source>
        <dbReference type="Proteomes" id="UP000095751"/>
    </source>
</evidence>
<feature type="chain" id="PRO_5009192286" evidence="2">
    <location>
        <begin position="29"/>
        <end position="167"/>
    </location>
</feature>
<keyword evidence="2" id="KW-0732">Signal</keyword>
<feature type="region of interest" description="Disordered" evidence="1">
    <location>
        <begin position="56"/>
        <end position="129"/>
    </location>
</feature>
<evidence type="ECO:0000313" key="3">
    <source>
        <dbReference type="EMBL" id="OEU09762.1"/>
    </source>
</evidence>